<dbReference type="SMART" id="SM00729">
    <property type="entry name" value="Elp3"/>
    <property type="match status" value="1"/>
</dbReference>
<protein>
    <recommendedName>
        <fullName evidence="11">tRNA-t(6)A37 methylthiotransferase</fullName>
        <ecNumber evidence="11">2.8.4.5</ecNumber>
    </recommendedName>
</protein>
<evidence type="ECO:0000313" key="15">
    <source>
        <dbReference type="Proteomes" id="UP000244093"/>
    </source>
</evidence>
<dbReference type="GO" id="GO:0051539">
    <property type="term" value="F:4 iron, 4 sulfur cluster binding"/>
    <property type="evidence" value="ECO:0007669"/>
    <property type="project" value="UniProtKB-UniRule"/>
</dbReference>
<dbReference type="PANTHER" id="PTHR11918">
    <property type="entry name" value="RADICAL SAM PROTEINS"/>
    <property type="match status" value="1"/>
</dbReference>
<evidence type="ECO:0000259" key="13">
    <source>
        <dbReference type="PROSITE" id="PS51918"/>
    </source>
</evidence>
<dbReference type="EMBL" id="NBVN01000002">
    <property type="protein sequence ID" value="PUA33263.1"/>
    <property type="molecule type" value="Genomic_DNA"/>
</dbReference>
<evidence type="ECO:0000256" key="3">
    <source>
        <dbReference type="ARBA" id="ARBA00022485"/>
    </source>
</evidence>
<evidence type="ECO:0000256" key="5">
    <source>
        <dbReference type="ARBA" id="ARBA00022691"/>
    </source>
</evidence>
<dbReference type="InterPro" id="IPR058240">
    <property type="entry name" value="rSAM_sf"/>
</dbReference>
<comment type="catalytic activity">
    <reaction evidence="10 11">
        <text>N(6)-L-threonylcarbamoyladenosine(37) in tRNA + (sulfur carrier)-SH + AH2 + 2 S-adenosyl-L-methionine = 2-methylsulfanyl-N(6)-L-threonylcarbamoyladenosine(37) in tRNA + (sulfur carrier)-H + 5'-deoxyadenosine + L-methionine + A + S-adenosyl-L-homocysteine + 2 H(+)</text>
        <dbReference type="Rhea" id="RHEA:37075"/>
        <dbReference type="Rhea" id="RHEA-COMP:10163"/>
        <dbReference type="Rhea" id="RHEA-COMP:11092"/>
        <dbReference type="Rhea" id="RHEA-COMP:14737"/>
        <dbReference type="Rhea" id="RHEA-COMP:14739"/>
        <dbReference type="ChEBI" id="CHEBI:13193"/>
        <dbReference type="ChEBI" id="CHEBI:15378"/>
        <dbReference type="ChEBI" id="CHEBI:17319"/>
        <dbReference type="ChEBI" id="CHEBI:17499"/>
        <dbReference type="ChEBI" id="CHEBI:29917"/>
        <dbReference type="ChEBI" id="CHEBI:57844"/>
        <dbReference type="ChEBI" id="CHEBI:57856"/>
        <dbReference type="ChEBI" id="CHEBI:59789"/>
        <dbReference type="ChEBI" id="CHEBI:64428"/>
        <dbReference type="ChEBI" id="CHEBI:74418"/>
        <dbReference type="ChEBI" id="CHEBI:74420"/>
        <dbReference type="EC" id="2.8.4.5"/>
    </reaction>
</comment>
<comment type="cofactor">
    <cofactor evidence="11">
        <name>[4Fe-4S] cluster</name>
        <dbReference type="ChEBI" id="CHEBI:49883"/>
    </cofactor>
    <text evidence="11">Binds 1 or 2 [4Fe-4S] cluster. One cluster is coordinated with 3 cysteines and an exchangeable S-adenosyl-L-methionine.</text>
</comment>
<dbReference type="InterPro" id="IPR005839">
    <property type="entry name" value="Methylthiotransferase"/>
</dbReference>
<dbReference type="AlphaFoldDB" id="A0A2R7Y6V7"/>
<dbReference type="Gene3D" id="3.40.50.12160">
    <property type="entry name" value="Methylthiotransferase, N-terminal domain"/>
    <property type="match status" value="1"/>
</dbReference>
<dbReference type="Proteomes" id="UP000244093">
    <property type="component" value="Unassembled WGS sequence"/>
</dbReference>
<dbReference type="Pfam" id="PF01938">
    <property type="entry name" value="TRAM"/>
    <property type="match status" value="1"/>
</dbReference>
<dbReference type="SUPFAM" id="SSF102114">
    <property type="entry name" value="Radical SAM enzymes"/>
    <property type="match status" value="1"/>
</dbReference>
<dbReference type="InterPro" id="IPR006466">
    <property type="entry name" value="MiaB-like_arc_euk"/>
</dbReference>
<dbReference type="InterPro" id="IPR023404">
    <property type="entry name" value="rSAM_horseshoe"/>
</dbReference>
<name>A0A2R7Y6V7_9CREN</name>
<dbReference type="CDD" id="cd01335">
    <property type="entry name" value="Radical_SAM"/>
    <property type="match status" value="1"/>
</dbReference>
<sequence length="425" mass="46993">MKVYIETYGCALNKADTALMKSILVSRGHVIVEDLNEADVLLINTCTVRLDTEQKILKRLTQLKNVVSEGKKLVITGCMVSAQPYTVSKVVPTASLVSPQNVTRVWEAVESTQRVLLLDGVRDVSLLKPTVEGVVASIPIAEGCLGDCAFCITKIARRRLKSYKPEKVVEAVNEAVKLGAVEIDLTAQDAAAYGVDLGNVRLPALVLDVVSKVEGDYMVRVGMANPDTLYSFLDEFIEVLKHPKVFKYVHIPLQSASDKVLKIMKRRYTYEEFKSLVTEIRRKIPEVQIATDIIVGHPGEDEEDFKETLNSVKELMFDKVHIAQYTLRPRTEAAGMKQVPDPVKKRRSLELNKVVEEVGALVNSQYVGSIALALISGVSFKGSLIGRLINYKPVVILNDGGSLGFKNYVSISSYTFYDLRGVILS</sequence>
<keyword evidence="5 11" id="KW-0949">S-adenosyl-L-methionine</keyword>
<evidence type="ECO:0000256" key="9">
    <source>
        <dbReference type="ARBA" id="ARBA00023014"/>
    </source>
</evidence>
<evidence type="ECO:0000256" key="8">
    <source>
        <dbReference type="ARBA" id="ARBA00023004"/>
    </source>
</evidence>
<accession>A0A2R7Y6V7</accession>
<dbReference type="SFLD" id="SFLDG01082">
    <property type="entry name" value="B12-binding_domain_containing"/>
    <property type="match status" value="1"/>
</dbReference>
<evidence type="ECO:0000256" key="1">
    <source>
        <dbReference type="ARBA" id="ARBA00002399"/>
    </source>
</evidence>
<keyword evidence="6 11" id="KW-0819">tRNA processing</keyword>
<dbReference type="InterPro" id="IPR007197">
    <property type="entry name" value="rSAM"/>
</dbReference>
<evidence type="ECO:0000256" key="7">
    <source>
        <dbReference type="ARBA" id="ARBA00022723"/>
    </source>
</evidence>
<keyword evidence="7 11" id="KW-0479">Metal-binding</keyword>
<keyword evidence="8 11" id="KW-0408">Iron</keyword>
<comment type="caution">
    <text evidence="14">The sequence shown here is derived from an EMBL/GenBank/DDBJ whole genome shotgun (WGS) entry which is preliminary data.</text>
</comment>
<dbReference type="SFLD" id="SFLDS00029">
    <property type="entry name" value="Radical_SAM"/>
    <property type="match status" value="1"/>
</dbReference>
<dbReference type="GO" id="GO:0046872">
    <property type="term" value="F:metal ion binding"/>
    <property type="evidence" value="ECO:0007669"/>
    <property type="project" value="UniProtKB-UniRule"/>
</dbReference>
<proteinExistence type="inferred from homology"/>
<evidence type="ECO:0000313" key="14">
    <source>
        <dbReference type="EMBL" id="PUA33263.1"/>
    </source>
</evidence>
<evidence type="ECO:0000256" key="4">
    <source>
        <dbReference type="ARBA" id="ARBA00022679"/>
    </source>
</evidence>
<dbReference type="NCBIfam" id="TIGR00089">
    <property type="entry name" value="MiaB/RimO family radical SAM methylthiotransferase"/>
    <property type="match status" value="1"/>
</dbReference>
<evidence type="ECO:0000256" key="2">
    <source>
        <dbReference type="ARBA" id="ARBA00008616"/>
    </source>
</evidence>
<evidence type="ECO:0000256" key="10">
    <source>
        <dbReference type="ARBA" id="ARBA00051661"/>
    </source>
</evidence>
<feature type="domain" description="Radical SAM core" evidence="13">
    <location>
        <begin position="130"/>
        <end position="361"/>
    </location>
</feature>
<dbReference type="InterPro" id="IPR013848">
    <property type="entry name" value="Methylthiotransferase_N"/>
</dbReference>
<organism evidence="14 15">
    <name type="scientific">Zestosphaera tikiterensis</name>
    <dbReference type="NCBI Taxonomy" id="1973259"/>
    <lineage>
        <taxon>Archaea</taxon>
        <taxon>Thermoproteota</taxon>
        <taxon>Thermoprotei</taxon>
        <taxon>Desulfurococcales</taxon>
        <taxon>Desulfurococcaceae</taxon>
        <taxon>Zestosphaera</taxon>
    </lineage>
</organism>
<dbReference type="InterPro" id="IPR038135">
    <property type="entry name" value="Methylthiotransferase_N_sf"/>
</dbReference>
<dbReference type="Pfam" id="PF04055">
    <property type="entry name" value="Radical_SAM"/>
    <property type="match status" value="1"/>
</dbReference>
<dbReference type="PROSITE" id="PS51918">
    <property type="entry name" value="RADICAL_SAM"/>
    <property type="match status" value="1"/>
</dbReference>
<dbReference type="FunFam" id="3.80.30.20:FF:000002">
    <property type="entry name" value="threonylcarbamoyladenosine tRNA methylthiotransferase isoform X2"/>
    <property type="match status" value="1"/>
</dbReference>
<comment type="function">
    <text evidence="1 11">Catalyzes the methylthiolation of N6-threonylcarbamoyladenosine (t(6)A), leading to the formation of 2-methylthio-N6-threonylcarbamoyladenosine (ms(2)t(6)A) at position 37 in tRNAs that read codons beginning with adenine.</text>
</comment>
<reference evidence="14 15" key="1">
    <citation type="journal article" date="2018" name="Syst. Appl. Microbiol.">
        <title>A new symbiotic nanoarchaeote (Candidatus Nanoclepta minutus) and its host (Zestosphaera tikiterensis gen. nov., sp. nov.) from a New Zealand hot spring.</title>
        <authorList>
            <person name="St John E."/>
            <person name="Liu Y."/>
            <person name="Podar M."/>
            <person name="Stott M.B."/>
            <person name="Meneghin J."/>
            <person name="Chen Z."/>
            <person name="Lagutin K."/>
            <person name="Mitchell K."/>
            <person name="Reysenbach A.L."/>
        </authorList>
    </citation>
    <scope>NUCLEOTIDE SEQUENCE [LARGE SCALE GENOMIC DNA]</scope>
    <source>
        <strain evidence="14">NZ3</strain>
    </source>
</reference>
<evidence type="ECO:0000259" key="12">
    <source>
        <dbReference type="PROSITE" id="PS51449"/>
    </source>
</evidence>
<keyword evidence="4 11" id="KW-0808">Transferase</keyword>
<dbReference type="InterPro" id="IPR002792">
    <property type="entry name" value="TRAM_dom"/>
</dbReference>
<comment type="similarity">
    <text evidence="2 11">Belongs to the methylthiotransferase family. CDKAL1 subfamily.</text>
</comment>
<keyword evidence="3 11" id="KW-0004">4Fe-4S</keyword>
<dbReference type="InterPro" id="IPR006638">
    <property type="entry name" value="Elp3/MiaA/NifB-like_rSAM"/>
</dbReference>
<evidence type="ECO:0000256" key="11">
    <source>
        <dbReference type="RuleBase" id="RU368081"/>
    </source>
</evidence>
<dbReference type="FunFam" id="3.40.50.12160:FF:000003">
    <property type="entry name" value="CDK5 regulatory subunit-associated protein 1"/>
    <property type="match status" value="1"/>
</dbReference>
<dbReference type="GO" id="GO:0035598">
    <property type="term" value="F:tRNA (N(6)-L-threonylcarbamoyladenosine(37)-C(2))-methylthiotransferase activity"/>
    <property type="evidence" value="ECO:0007669"/>
    <property type="project" value="UniProtKB-UniRule"/>
</dbReference>
<evidence type="ECO:0000256" key="6">
    <source>
        <dbReference type="ARBA" id="ARBA00022694"/>
    </source>
</evidence>
<feature type="domain" description="MTTase N-terminal" evidence="12">
    <location>
        <begin position="1"/>
        <end position="114"/>
    </location>
</feature>
<dbReference type="PROSITE" id="PS51449">
    <property type="entry name" value="MTTASE_N"/>
    <property type="match status" value="1"/>
</dbReference>
<dbReference type="EC" id="2.8.4.5" evidence="11"/>
<dbReference type="Gene3D" id="3.80.30.20">
    <property type="entry name" value="tm_1862 like domain"/>
    <property type="match status" value="1"/>
</dbReference>
<keyword evidence="9 11" id="KW-0411">Iron-sulfur</keyword>
<gene>
    <name evidence="14" type="ORF">B7O98_02175</name>
</gene>
<dbReference type="PANTHER" id="PTHR11918:SF45">
    <property type="entry name" value="THREONYLCARBAMOYLADENOSINE TRNA METHYLTHIOTRANSFERASE"/>
    <property type="match status" value="1"/>
</dbReference>
<dbReference type="Pfam" id="PF00919">
    <property type="entry name" value="UPF0004"/>
    <property type="match status" value="1"/>
</dbReference>
<dbReference type="NCBIfam" id="TIGR01578">
    <property type="entry name" value="MiaB-like-B"/>
    <property type="match status" value="1"/>
</dbReference>